<gene>
    <name evidence="2" type="ORF">T02_9495</name>
</gene>
<proteinExistence type="predicted"/>
<dbReference type="EMBL" id="JYDW01002428">
    <property type="protein sequence ID" value="KRZ46713.1"/>
    <property type="molecule type" value="Genomic_DNA"/>
</dbReference>
<name>A0A0V1KHE0_9BILA</name>
<comment type="caution">
    <text evidence="2">The sequence shown here is derived from an EMBL/GenBank/DDBJ whole genome shotgun (WGS) entry which is preliminary data.</text>
</comment>
<evidence type="ECO:0000313" key="2">
    <source>
        <dbReference type="EMBL" id="KRZ46713.1"/>
    </source>
</evidence>
<reference evidence="2 3" key="1">
    <citation type="submission" date="2015-05" db="EMBL/GenBank/DDBJ databases">
        <title>Evolution of Trichinella species and genotypes.</title>
        <authorList>
            <person name="Korhonen P.K."/>
            <person name="Edoardo P."/>
            <person name="Giuseppe L.R."/>
            <person name="Gasser R.B."/>
        </authorList>
    </citation>
    <scope>NUCLEOTIDE SEQUENCE [LARGE SCALE GENOMIC DNA]</scope>
    <source>
        <strain evidence="2">ISS10</strain>
    </source>
</reference>
<organism evidence="2 3">
    <name type="scientific">Trichinella nativa</name>
    <dbReference type="NCBI Taxonomy" id="6335"/>
    <lineage>
        <taxon>Eukaryota</taxon>
        <taxon>Metazoa</taxon>
        <taxon>Ecdysozoa</taxon>
        <taxon>Nematoda</taxon>
        <taxon>Enoplea</taxon>
        <taxon>Dorylaimia</taxon>
        <taxon>Trichinellida</taxon>
        <taxon>Trichinellidae</taxon>
        <taxon>Trichinella</taxon>
    </lineage>
</organism>
<keyword evidence="3" id="KW-1185">Reference proteome</keyword>
<feature type="region of interest" description="Disordered" evidence="1">
    <location>
        <begin position="1"/>
        <end position="35"/>
    </location>
</feature>
<dbReference type="AlphaFoldDB" id="A0A0V1KHE0"/>
<evidence type="ECO:0000256" key="1">
    <source>
        <dbReference type="SAM" id="MobiDB-lite"/>
    </source>
</evidence>
<accession>A0A0V1KHE0</accession>
<evidence type="ECO:0000313" key="3">
    <source>
        <dbReference type="Proteomes" id="UP000054721"/>
    </source>
</evidence>
<dbReference type="Proteomes" id="UP000054721">
    <property type="component" value="Unassembled WGS sequence"/>
</dbReference>
<protein>
    <submittedName>
        <fullName evidence="2">Uncharacterized protein</fullName>
    </submittedName>
</protein>
<sequence>MHTDVEYGKKTENHGKPETSNDDLKNEEFTEKHEK</sequence>